<proteinExistence type="inferred from homology"/>
<dbReference type="InterPro" id="IPR029069">
    <property type="entry name" value="HotDog_dom_sf"/>
</dbReference>
<evidence type="ECO:0000256" key="1">
    <source>
        <dbReference type="ARBA" id="ARBA00008324"/>
    </source>
</evidence>
<dbReference type="InterPro" id="IPR039298">
    <property type="entry name" value="ACOT13"/>
</dbReference>
<dbReference type="GO" id="GO:0047617">
    <property type="term" value="F:fatty acyl-CoA hydrolase activity"/>
    <property type="evidence" value="ECO:0007669"/>
    <property type="project" value="InterPro"/>
</dbReference>
<reference evidence="4 5" key="1">
    <citation type="submission" date="2019-12" db="EMBL/GenBank/DDBJ databases">
        <authorList>
            <person name="Huq M.A."/>
        </authorList>
    </citation>
    <scope>NUCLEOTIDE SEQUENCE [LARGE SCALE GENOMIC DNA]</scope>
    <source>
        <strain evidence="4 5">MAH-25</strain>
    </source>
</reference>
<organism evidence="4 5">
    <name type="scientific">Ramlibacter pinisoli</name>
    <dbReference type="NCBI Taxonomy" id="2682844"/>
    <lineage>
        <taxon>Bacteria</taxon>
        <taxon>Pseudomonadati</taxon>
        <taxon>Pseudomonadota</taxon>
        <taxon>Betaproteobacteria</taxon>
        <taxon>Burkholderiales</taxon>
        <taxon>Comamonadaceae</taxon>
        <taxon>Ramlibacter</taxon>
    </lineage>
</organism>
<evidence type="ECO:0000256" key="2">
    <source>
        <dbReference type="ARBA" id="ARBA00022801"/>
    </source>
</evidence>
<dbReference type="EMBL" id="WSEL01000009">
    <property type="protein sequence ID" value="MVQ30734.1"/>
    <property type="molecule type" value="Genomic_DNA"/>
</dbReference>
<dbReference type="Gene3D" id="3.10.129.10">
    <property type="entry name" value="Hotdog Thioesterase"/>
    <property type="match status" value="1"/>
</dbReference>
<evidence type="ECO:0000259" key="3">
    <source>
        <dbReference type="Pfam" id="PF03061"/>
    </source>
</evidence>
<evidence type="ECO:0000313" key="4">
    <source>
        <dbReference type="EMBL" id="MVQ30734.1"/>
    </source>
</evidence>
<sequence length="144" mass="15718">MDSKTFGVAIPFVEHLGFRLVRMEEGESRIDFEPGPEHMNSFNVAHGGVVMTLLDVTMATAARSLEMDMGVVTIEMKTSFMQPSRGQLQGLGRLMHRTATMAFTEARIVDAAGRTCAHATGTFKYVKRLPIGPKGSQALNISTD</sequence>
<name>A0A6N8IUX7_9BURK</name>
<gene>
    <name evidence="4" type="ORF">GON04_14835</name>
</gene>
<dbReference type="RefSeq" id="WP_157398859.1">
    <property type="nucleotide sequence ID" value="NZ_WSEL01000009.1"/>
</dbReference>
<dbReference type="CDD" id="cd03443">
    <property type="entry name" value="PaaI_thioesterase"/>
    <property type="match status" value="1"/>
</dbReference>
<accession>A0A6N8IUX7</accession>
<comment type="caution">
    <text evidence="4">The sequence shown here is derived from an EMBL/GenBank/DDBJ whole genome shotgun (WGS) entry which is preliminary data.</text>
</comment>
<dbReference type="SUPFAM" id="SSF54637">
    <property type="entry name" value="Thioesterase/thiol ester dehydrase-isomerase"/>
    <property type="match status" value="1"/>
</dbReference>
<dbReference type="Proteomes" id="UP000469385">
    <property type="component" value="Unassembled WGS sequence"/>
</dbReference>
<dbReference type="PANTHER" id="PTHR21660:SF1">
    <property type="entry name" value="ACYL-COENZYME A THIOESTERASE 13"/>
    <property type="match status" value="1"/>
</dbReference>
<feature type="domain" description="Thioesterase" evidence="3">
    <location>
        <begin position="42"/>
        <end position="117"/>
    </location>
</feature>
<dbReference type="InterPro" id="IPR006683">
    <property type="entry name" value="Thioestr_dom"/>
</dbReference>
<dbReference type="PANTHER" id="PTHR21660">
    <property type="entry name" value="THIOESTERASE SUPERFAMILY MEMBER-RELATED"/>
    <property type="match status" value="1"/>
</dbReference>
<keyword evidence="5" id="KW-1185">Reference proteome</keyword>
<evidence type="ECO:0000313" key="5">
    <source>
        <dbReference type="Proteomes" id="UP000469385"/>
    </source>
</evidence>
<comment type="similarity">
    <text evidence="1">Belongs to the thioesterase PaaI family.</text>
</comment>
<protein>
    <submittedName>
        <fullName evidence="4">Hotdog fold thioesterase</fullName>
    </submittedName>
</protein>
<dbReference type="NCBIfam" id="TIGR00369">
    <property type="entry name" value="unchar_dom_1"/>
    <property type="match status" value="1"/>
</dbReference>
<dbReference type="AlphaFoldDB" id="A0A6N8IUX7"/>
<keyword evidence="2" id="KW-0378">Hydrolase</keyword>
<dbReference type="Pfam" id="PF03061">
    <property type="entry name" value="4HBT"/>
    <property type="match status" value="1"/>
</dbReference>
<dbReference type="InterPro" id="IPR003736">
    <property type="entry name" value="PAAI_dom"/>
</dbReference>